<organism evidence="9 10">
    <name type="scientific">Micromonospora sagamiensis</name>
    <dbReference type="NCBI Taxonomy" id="47875"/>
    <lineage>
        <taxon>Bacteria</taxon>
        <taxon>Bacillati</taxon>
        <taxon>Actinomycetota</taxon>
        <taxon>Actinomycetes</taxon>
        <taxon>Micromonosporales</taxon>
        <taxon>Micromonosporaceae</taxon>
        <taxon>Micromonospora</taxon>
    </lineage>
</organism>
<dbReference type="RefSeq" id="WP_198501120.1">
    <property type="nucleotide sequence ID" value="NZ_AP023438.1"/>
</dbReference>
<dbReference type="Gene3D" id="1.20.140.10">
    <property type="entry name" value="Butyryl-CoA Dehydrogenase, subunit A, domain 3"/>
    <property type="match status" value="1"/>
</dbReference>
<reference evidence="9 10" key="1">
    <citation type="submission" date="2019-07" db="EMBL/GenBank/DDBJ databases">
        <title>R&amp;d 2014.</title>
        <authorList>
            <person name="Klenk H.-P."/>
        </authorList>
    </citation>
    <scope>NUCLEOTIDE SEQUENCE [LARGE SCALE GENOMIC DNA]</scope>
    <source>
        <strain evidence="9 10">DSM 43912</strain>
    </source>
</reference>
<protein>
    <submittedName>
        <fullName evidence="9">Alkylation response protein AidB-like acyl-CoA dehydrogenase</fullName>
    </submittedName>
</protein>
<dbReference type="InterPro" id="IPR013786">
    <property type="entry name" value="AcylCoA_DH/ox_N"/>
</dbReference>
<feature type="domain" description="Acyl-CoA dehydrogenase/oxidase N-terminal" evidence="8">
    <location>
        <begin position="25"/>
        <end position="119"/>
    </location>
</feature>
<dbReference type="Gene3D" id="1.10.540.10">
    <property type="entry name" value="Acyl-CoA dehydrogenase/oxidase, N-terminal domain"/>
    <property type="match status" value="1"/>
</dbReference>
<accession>A0A562WHJ2</accession>
<evidence type="ECO:0000256" key="5">
    <source>
        <dbReference type="RuleBase" id="RU362125"/>
    </source>
</evidence>
<dbReference type="InterPro" id="IPR006091">
    <property type="entry name" value="Acyl-CoA_Oxase/DH_mid-dom"/>
</dbReference>
<name>A0A562WHJ2_9ACTN</name>
<dbReference type="PANTHER" id="PTHR43884:SF12">
    <property type="entry name" value="ISOVALERYL-COA DEHYDROGENASE, MITOCHONDRIAL-RELATED"/>
    <property type="match status" value="1"/>
</dbReference>
<dbReference type="InterPro" id="IPR046373">
    <property type="entry name" value="Acyl-CoA_Oxase/DH_mid-dom_sf"/>
</dbReference>
<keyword evidence="4 5" id="KW-0274">FAD</keyword>
<keyword evidence="10" id="KW-1185">Reference proteome</keyword>
<keyword evidence="5" id="KW-0560">Oxidoreductase</keyword>
<evidence type="ECO:0000259" key="8">
    <source>
        <dbReference type="Pfam" id="PF02771"/>
    </source>
</evidence>
<dbReference type="PANTHER" id="PTHR43884">
    <property type="entry name" value="ACYL-COA DEHYDROGENASE"/>
    <property type="match status" value="1"/>
</dbReference>
<comment type="caution">
    <text evidence="9">The sequence shown here is derived from an EMBL/GenBank/DDBJ whole genome shotgun (WGS) entry which is preliminary data.</text>
</comment>
<dbReference type="GO" id="GO:0003995">
    <property type="term" value="F:acyl-CoA dehydrogenase activity"/>
    <property type="evidence" value="ECO:0007669"/>
    <property type="project" value="TreeGrafter"/>
</dbReference>
<evidence type="ECO:0000259" key="6">
    <source>
        <dbReference type="Pfam" id="PF00441"/>
    </source>
</evidence>
<evidence type="ECO:0000256" key="4">
    <source>
        <dbReference type="ARBA" id="ARBA00022827"/>
    </source>
</evidence>
<evidence type="ECO:0000256" key="3">
    <source>
        <dbReference type="ARBA" id="ARBA00022630"/>
    </source>
</evidence>
<dbReference type="InterPro" id="IPR009100">
    <property type="entry name" value="AcylCoA_DH/oxidase_NM_dom_sf"/>
</dbReference>
<dbReference type="Gene3D" id="2.40.110.10">
    <property type="entry name" value="Butyryl-CoA Dehydrogenase, subunit A, domain 2"/>
    <property type="match status" value="1"/>
</dbReference>
<dbReference type="InterPro" id="IPR009075">
    <property type="entry name" value="AcylCo_DH/oxidase_C"/>
</dbReference>
<dbReference type="Pfam" id="PF02771">
    <property type="entry name" value="Acyl-CoA_dh_N"/>
    <property type="match status" value="1"/>
</dbReference>
<comment type="cofactor">
    <cofactor evidence="1 5">
        <name>FAD</name>
        <dbReference type="ChEBI" id="CHEBI:57692"/>
    </cofactor>
</comment>
<dbReference type="SUPFAM" id="SSF47203">
    <property type="entry name" value="Acyl-CoA dehydrogenase C-terminal domain-like"/>
    <property type="match status" value="1"/>
</dbReference>
<comment type="similarity">
    <text evidence="2 5">Belongs to the acyl-CoA dehydrogenase family.</text>
</comment>
<dbReference type="Pfam" id="PF02770">
    <property type="entry name" value="Acyl-CoA_dh_M"/>
    <property type="match status" value="1"/>
</dbReference>
<dbReference type="Pfam" id="PF00441">
    <property type="entry name" value="Acyl-CoA_dh_1"/>
    <property type="match status" value="1"/>
</dbReference>
<dbReference type="SUPFAM" id="SSF56645">
    <property type="entry name" value="Acyl-CoA dehydrogenase NM domain-like"/>
    <property type="match status" value="1"/>
</dbReference>
<evidence type="ECO:0000256" key="1">
    <source>
        <dbReference type="ARBA" id="ARBA00001974"/>
    </source>
</evidence>
<dbReference type="GO" id="GO:0050660">
    <property type="term" value="F:flavin adenine dinucleotide binding"/>
    <property type="evidence" value="ECO:0007669"/>
    <property type="project" value="InterPro"/>
</dbReference>
<dbReference type="EMBL" id="VLLP01000001">
    <property type="protein sequence ID" value="TWJ29481.1"/>
    <property type="molecule type" value="Genomic_DNA"/>
</dbReference>
<evidence type="ECO:0000259" key="7">
    <source>
        <dbReference type="Pfam" id="PF02770"/>
    </source>
</evidence>
<dbReference type="InterPro" id="IPR037069">
    <property type="entry name" value="AcylCoA_DH/ox_N_sf"/>
</dbReference>
<feature type="domain" description="Acyl-CoA dehydrogenase/oxidase C-terminal" evidence="6">
    <location>
        <begin position="231"/>
        <end position="368"/>
    </location>
</feature>
<dbReference type="Proteomes" id="UP000319728">
    <property type="component" value="Unassembled WGS sequence"/>
</dbReference>
<sequence>MTGGVRVDPGPARTEPVPGLAEFTRRYRTEAGEWDRDGRLPTEVLDAVRRYGWLGAAVPAAHGGTELDAPTFGRLCAGIGAVCSSVRSLVTVQSMVADVIARRGDASHRDTWLPRLADGTVLAALAATEETSGSDLAGVCTRIDHTPAGLRITGRKLWVTFGELAHVFLVLGVSDAGPTAVLVPRDTPGLTVHPVRGQLGLRAAMLADVALDGVVVPAGNQLAGAGTGLTHVVAAALDHGRFSVAWGCVGMAEACLELTARHAVSRRTRAGVLADRQLVRRLVTDMVAAVTSARLVCEDVARWRQTRPRPDRTMLAKYVAAGAAARVTRDAVQVLGARGCAPGHPAERFFRDAKIMQIIEGSDEICQDHVCDAEFRRWARAATAGRGAG</sequence>
<proteinExistence type="inferred from homology"/>
<keyword evidence="3 5" id="KW-0285">Flavoprotein</keyword>
<dbReference type="AlphaFoldDB" id="A0A562WHJ2"/>
<evidence type="ECO:0000256" key="2">
    <source>
        <dbReference type="ARBA" id="ARBA00009347"/>
    </source>
</evidence>
<evidence type="ECO:0000313" key="9">
    <source>
        <dbReference type="EMBL" id="TWJ29481.1"/>
    </source>
</evidence>
<dbReference type="InterPro" id="IPR036250">
    <property type="entry name" value="AcylCo_DH-like_C"/>
</dbReference>
<feature type="domain" description="Acyl-CoA oxidase/dehydrogenase middle" evidence="7">
    <location>
        <begin position="124"/>
        <end position="214"/>
    </location>
</feature>
<dbReference type="PIRSF" id="PIRSF016578">
    <property type="entry name" value="HsaA"/>
    <property type="match status" value="1"/>
</dbReference>
<gene>
    <name evidence="9" type="ORF">JD81_02991</name>
</gene>
<evidence type="ECO:0000313" key="10">
    <source>
        <dbReference type="Proteomes" id="UP000319728"/>
    </source>
</evidence>